<feature type="domain" description="4Fe-4S ferredoxin-type" evidence="7">
    <location>
        <begin position="143"/>
        <end position="169"/>
    </location>
</feature>
<dbReference type="AlphaFoldDB" id="A0A498CV34"/>
<dbReference type="PROSITE" id="PS00198">
    <property type="entry name" value="4FE4S_FER_1"/>
    <property type="match status" value="2"/>
</dbReference>
<evidence type="ECO:0000256" key="5">
    <source>
        <dbReference type="ARBA" id="ARBA00023004"/>
    </source>
</evidence>
<gene>
    <name evidence="8" type="ORF">D4A47_07560</name>
</gene>
<accession>A0A498CV34</accession>
<keyword evidence="5" id="KW-0408">Iron</keyword>
<comment type="caution">
    <text evidence="8">The sequence shown here is derived from an EMBL/GenBank/DDBJ whole genome shotgun (WGS) entry which is preliminary data.</text>
</comment>
<dbReference type="SUPFAM" id="SSF54862">
    <property type="entry name" value="4Fe-4S ferredoxins"/>
    <property type="match status" value="1"/>
</dbReference>
<organism evidence="8 9">
    <name type="scientific">Anaerotruncus massiliensis</name>
    <name type="common">ex Liu et al. 2021</name>
    <dbReference type="NCBI Taxonomy" id="2321404"/>
    <lineage>
        <taxon>Bacteria</taxon>
        <taxon>Bacillati</taxon>
        <taxon>Bacillota</taxon>
        <taxon>Clostridia</taxon>
        <taxon>Eubacteriales</taxon>
        <taxon>Oscillospiraceae</taxon>
        <taxon>Anaerotruncus</taxon>
    </lineage>
</organism>
<evidence type="ECO:0000256" key="3">
    <source>
        <dbReference type="ARBA" id="ARBA00022723"/>
    </source>
</evidence>
<protein>
    <submittedName>
        <fullName evidence="8">4Fe-4S dicluster domain-containing protein</fullName>
    </submittedName>
</protein>
<dbReference type="EMBL" id="RCHT01000010">
    <property type="protein sequence ID" value="RLL11037.1"/>
    <property type="molecule type" value="Genomic_DNA"/>
</dbReference>
<feature type="domain" description="4Fe-4S ferredoxin-type" evidence="7">
    <location>
        <begin position="172"/>
        <end position="201"/>
    </location>
</feature>
<keyword evidence="2" id="KW-0004">4Fe-4S</keyword>
<evidence type="ECO:0000256" key="2">
    <source>
        <dbReference type="ARBA" id="ARBA00022485"/>
    </source>
</evidence>
<keyword evidence="3" id="KW-0479">Metal-binding</keyword>
<dbReference type="InterPro" id="IPR011576">
    <property type="entry name" value="Pyridox_Oxase_N"/>
</dbReference>
<dbReference type="InterPro" id="IPR012349">
    <property type="entry name" value="Split_barrel_FMN-bd"/>
</dbReference>
<evidence type="ECO:0000259" key="7">
    <source>
        <dbReference type="PROSITE" id="PS51379"/>
    </source>
</evidence>
<dbReference type="InterPro" id="IPR017896">
    <property type="entry name" value="4Fe4S_Fe-S-bd"/>
</dbReference>
<proteinExistence type="predicted"/>
<dbReference type="Gene3D" id="2.30.110.10">
    <property type="entry name" value="Electron Transport, Fmn-binding Protein, Chain A"/>
    <property type="match status" value="1"/>
</dbReference>
<keyword evidence="4" id="KW-0249">Electron transport</keyword>
<dbReference type="PROSITE" id="PS51379">
    <property type="entry name" value="4FE4S_FER_2"/>
    <property type="match status" value="2"/>
</dbReference>
<sequence>MDAQFYLKMFRTVKIASAATVDADGNPQSRIINVMLCEPEGLYIVTSRGKPFYRQLAETGKIALSAMAPDCQSLKLSGRARKVEQKWVDRVFEQNPGMNEVYPGESRYALDAFLIYEGSGEWFDLLHYPIRRETFSFGGAPEEHCGFEITGSCIGCGACADACPQKCISEGTPYKIAWEHCLQCGLCSETCPVGAIRRLHR</sequence>
<dbReference type="SUPFAM" id="SSF50475">
    <property type="entry name" value="FMN-binding split barrel"/>
    <property type="match status" value="1"/>
</dbReference>
<dbReference type="Gene3D" id="3.30.70.20">
    <property type="match status" value="1"/>
</dbReference>
<evidence type="ECO:0000313" key="8">
    <source>
        <dbReference type="EMBL" id="RLL11037.1"/>
    </source>
</evidence>
<dbReference type="GO" id="GO:0046872">
    <property type="term" value="F:metal ion binding"/>
    <property type="evidence" value="ECO:0007669"/>
    <property type="project" value="UniProtKB-KW"/>
</dbReference>
<evidence type="ECO:0000313" key="9">
    <source>
        <dbReference type="Proteomes" id="UP000276301"/>
    </source>
</evidence>
<keyword evidence="9" id="KW-1185">Reference proteome</keyword>
<dbReference type="Proteomes" id="UP000276301">
    <property type="component" value="Unassembled WGS sequence"/>
</dbReference>
<dbReference type="Pfam" id="PF12838">
    <property type="entry name" value="Fer4_7"/>
    <property type="match status" value="1"/>
</dbReference>
<dbReference type="PANTHER" id="PTHR42859">
    <property type="entry name" value="OXIDOREDUCTASE"/>
    <property type="match status" value="1"/>
</dbReference>
<dbReference type="InterPro" id="IPR050294">
    <property type="entry name" value="RnfB_subfamily"/>
</dbReference>
<evidence type="ECO:0000256" key="6">
    <source>
        <dbReference type="ARBA" id="ARBA00023014"/>
    </source>
</evidence>
<dbReference type="Pfam" id="PF01243">
    <property type="entry name" value="PNPOx_N"/>
    <property type="match status" value="1"/>
</dbReference>
<dbReference type="PANTHER" id="PTHR42859:SF10">
    <property type="entry name" value="DIMETHYLSULFOXIDE REDUCTASE CHAIN B"/>
    <property type="match status" value="1"/>
</dbReference>
<name>A0A498CV34_9FIRM</name>
<keyword evidence="1" id="KW-0813">Transport</keyword>
<keyword evidence="6" id="KW-0411">Iron-sulfur</keyword>
<dbReference type="InterPro" id="IPR017900">
    <property type="entry name" value="4Fe4S_Fe_S_CS"/>
</dbReference>
<dbReference type="GO" id="GO:0051539">
    <property type="term" value="F:4 iron, 4 sulfur cluster binding"/>
    <property type="evidence" value="ECO:0007669"/>
    <property type="project" value="UniProtKB-KW"/>
</dbReference>
<reference evidence="8 9" key="1">
    <citation type="submission" date="2018-10" db="EMBL/GenBank/DDBJ databases">
        <title>Anaerotruncus faecis sp. nov., isolated from human feces.</title>
        <authorList>
            <person name="Wang Y.-J."/>
        </authorList>
    </citation>
    <scope>NUCLEOTIDE SEQUENCE [LARGE SCALE GENOMIC DNA]</scope>
    <source>
        <strain evidence="8 9">22A2-44</strain>
    </source>
</reference>
<evidence type="ECO:0000256" key="1">
    <source>
        <dbReference type="ARBA" id="ARBA00022448"/>
    </source>
</evidence>
<dbReference type="RefSeq" id="WP_121586822.1">
    <property type="nucleotide sequence ID" value="NZ_RCHT01000010.1"/>
</dbReference>
<evidence type="ECO:0000256" key="4">
    <source>
        <dbReference type="ARBA" id="ARBA00022982"/>
    </source>
</evidence>